<keyword evidence="3" id="KW-0472">Membrane</keyword>
<reference evidence="5" key="3">
    <citation type="submission" date="2022-06" db="UniProtKB">
        <authorList>
            <consortium name="EnsemblMetazoa"/>
        </authorList>
    </citation>
    <scope>IDENTIFICATION</scope>
</reference>
<keyword evidence="3" id="KW-0812">Transmembrane</keyword>
<keyword evidence="3" id="KW-1133">Transmembrane helix</keyword>
<feature type="region of interest" description="Disordered" evidence="2">
    <location>
        <begin position="277"/>
        <end position="316"/>
    </location>
</feature>
<feature type="transmembrane region" description="Helical" evidence="3">
    <location>
        <begin position="69"/>
        <end position="89"/>
    </location>
</feature>
<reference evidence="6" key="1">
    <citation type="journal article" date="2020" name="PLoS Negl. Trop. Dis.">
        <title>High-quality nuclear genome for Sarcoptes scabiei-A critical resource for a neglected parasite.</title>
        <authorList>
            <person name="Korhonen P.K."/>
            <person name="Gasser R.B."/>
            <person name="Ma G."/>
            <person name="Wang T."/>
            <person name="Stroehlein A.J."/>
            <person name="Young N.D."/>
            <person name="Ang C.S."/>
            <person name="Fernando D.D."/>
            <person name="Lu H.C."/>
            <person name="Taylor S."/>
            <person name="Reynolds S.L."/>
            <person name="Mofiz E."/>
            <person name="Najaraj S.H."/>
            <person name="Gowda H."/>
            <person name="Madugundu A."/>
            <person name="Renuse S."/>
            <person name="Holt D."/>
            <person name="Pandey A."/>
            <person name="Papenfuss A.T."/>
            <person name="Fischer K."/>
        </authorList>
    </citation>
    <scope>NUCLEOTIDE SEQUENCE [LARGE SCALE GENOMIC DNA]</scope>
</reference>
<evidence type="ECO:0000256" key="3">
    <source>
        <dbReference type="SAM" id="Phobius"/>
    </source>
</evidence>
<gene>
    <name evidence="4" type="ORF">SSS_336</name>
</gene>
<organism evidence="4">
    <name type="scientific">Sarcoptes scabiei</name>
    <name type="common">Itch mite</name>
    <name type="synonym">Acarus scabiei</name>
    <dbReference type="NCBI Taxonomy" id="52283"/>
    <lineage>
        <taxon>Eukaryota</taxon>
        <taxon>Metazoa</taxon>
        <taxon>Ecdysozoa</taxon>
        <taxon>Arthropoda</taxon>
        <taxon>Chelicerata</taxon>
        <taxon>Arachnida</taxon>
        <taxon>Acari</taxon>
        <taxon>Acariformes</taxon>
        <taxon>Sarcoptiformes</taxon>
        <taxon>Astigmata</taxon>
        <taxon>Psoroptidia</taxon>
        <taxon>Sarcoptoidea</taxon>
        <taxon>Sarcoptidae</taxon>
        <taxon>Sarcoptinae</taxon>
        <taxon>Sarcoptes</taxon>
    </lineage>
</organism>
<name>A0A834VF18_SARSC</name>
<evidence type="ECO:0000256" key="2">
    <source>
        <dbReference type="SAM" id="MobiDB-lite"/>
    </source>
</evidence>
<evidence type="ECO:0000313" key="5">
    <source>
        <dbReference type="EnsemblMetazoa" id="KAF7495132.1"/>
    </source>
</evidence>
<keyword evidence="6" id="KW-1185">Reference proteome</keyword>
<dbReference type="AlphaFoldDB" id="A0A834VF18"/>
<reference evidence="4" key="2">
    <citation type="submission" date="2020-01" db="EMBL/GenBank/DDBJ databases">
        <authorList>
            <person name="Korhonen P.K.K."/>
            <person name="Guangxu M.G."/>
            <person name="Wang T.W."/>
            <person name="Stroehlein A.J.S."/>
            <person name="Young N.D."/>
            <person name="Ang C.-S.A."/>
            <person name="Fernando D.W.F."/>
            <person name="Lu H.L."/>
            <person name="Taylor S.T."/>
            <person name="Ehtesham M.E.M."/>
            <person name="Najaraj S.H.N."/>
            <person name="Harsha G.H.G."/>
            <person name="Madugundu A.M."/>
            <person name="Renuse S.R."/>
            <person name="Holt D.H."/>
            <person name="Pandey A.P."/>
            <person name="Papenfuss A.P."/>
            <person name="Gasser R.B.G."/>
            <person name="Fischer K.F."/>
        </authorList>
    </citation>
    <scope>NUCLEOTIDE SEQUENCE</scope>
    <source>
        <strain evidence="4">SSS_KF_BRIS2020</strain>
    </source>
</reference>
<dbReference type="Proteomes" id="UP000070412">
    <property type="component" value="Unassembled WGS sequence"/>
</dbReference>
<evidence type="ECO:0000256" key="1">
    <source>
        <dbReference type="SAM" id="Coils"/>
    </source>
</evidence>
<feature type="compositionally biased region" description="Low complexity" evidence="2">
    <location>
        <begin position="296"/>
        <end position="309"/>
    </location>
</feature>
<evidence type="ECO:0000313" key="4">
    <source>
        <dbReference type="EMBL" id="KAF7495132.1"/>
    </source>
</evidence>
<evidence type="ECO:0000313" key="6">
    <source>
        <dbReference type="Proteomes" id="UP000070412"/>
    </source>
</evidence>
<dbReference type="EMBL" id="WVUK01000050">
    <property type="protein sequence ID" value="KAF7495132.1"/>
    <property type="molecule type" value="Genomic_DNA"/>
</dbReference>
<sequence>MASNDSSKLMFSIGLSDSLSSSSEDIIPMQQKRKKRGFYSRKNRNSRLNQSAMFLNKNYSYGICTMIKFIFIVLIMISLIIGLVVMYSLSKQIDSLHLSISGIQTNNRDLPDAIHSLQSQQKSFEQELINLKVNLNNVIITTSNLTQQSAHLNHKLSQLDESDLKLLPNLKQSSTDYEELKKRLANLQYNQDSIANSFKTFQEEIENLKIKMNQLGSRLDLGEHNSTEQSSKISELQMELTRNLSVINSKIDSNNQSITRMNSALIKIDQQLKQQRSIDQKSIDSPLSFSKNHPADSISFSESSQQDSSANRLISTNETKSFHVKKVLTTDNPDETVM</sequence>
<proteinExistence type="predicted"/>
<keyword evidence="1" id="KW-0175">Coiled coil</keyword>
<feature type="coiled-coil region" evidence="1">
    <location>
        <begin position="170"/>
        <end position="218"/>
    </location>
</feature>
<accession>A0A834VF18</accession>
<dbReference type="OrthoDB" id="6514577at2759"/>
<protein>
    <submittedName>
        <fullName evidence="4 5">Uncharacterized protein</fullName>
    </submittedName>
</protein>
<dbReference type="Gene3D" id="1.10.287.1490">
    <property type="match status" value="1"/>
</dbReference>
<dbReference type="EnsemblMetazoa" id="SSS_336s_mrna">
    <property type="protein sequence ID" value="KAF7495132.1"/>
    <property type="gene ID" value="SSS_336"/>
</dbReference>